<reference evidence="2" key="1">
    <citation type="submission" date="2021-01" db="EMBL/GenBank/DDBJ databases">
        <authorList>
            <person name="Corre E."/>
            <person name="Pelletier E."/>
            <person name="Niang G."/>
            <person name="Scheremetjew M."/>
            <person name="Finn R."/>
            <person name="Kale V."/>
            <person name="Holt S."/>
            <person name="Cochrane G."/>
            <person name="Meng A."/>
            <person name="Brown T."/>
            <person name="Cohen L."/>
        </authorList>
    </citation>
    <scope>NUCLEOTIDE SEQUENCE</scope>
    <source>
        <strain evidence="2">NIES-381</strain>
    </source>
</reference>
<evidence type="ECO:0000313" key="2">
    <source>
        <dbReference type="EMBL" id="CAD9002854.1"/>
    </source>
</evidence>
<dbReference type="GO" id="GO:0005737">
    <property type="term" value="C:cytoplasm"/>
    <property type="evidence" value="ECO:0007669"/>
    <property type="project" value="TreeGrafter"/>
</dbReference>
<protein>
    <recommendedName>
        <fullName evidence="1">PPIase cyclophilin-type domain-containing protein</fullName>
    </recommendedName>
</protein>
<gene>
    <name evidence="2" type="ORF">EGYM00392_LOCUS13938</name>
</gene>
<dbReference type="SUPFAM" id="SSF50891">
    <property type="entry name" value="Cyclophilin-like"/>
    <property type="match status" value="1"/>
</dbReference>
<accession>A0A7S1I749</accession>
<dbReference type="InterPro" id="IPR029000">
    <property type="entry name" value="Cyclophilin-like_dom_sf"/>
</dbReference>
<organism evidence="2">
    <name type="scientific">Eutreptiella gymnastica</name>
    <dbReference type="NCBI Taxonomy" id="73025"/>
    <lineage>
        <taxon>Eukaryota</taxon>
        <taxon>Discoba</taxon>
        <taxon>Euglenozoa</taxon>
        <taxon>Euglenida</taxon>
        <taxon>Spirocuta</taxon>
        <taxon>Euglenophyceae</taxon>
        <taxon>Eutreptiales</taxon>
        <taxon>Eutreptiaceae</taxon>
        <taxon>Eutreptiella</taxon>
    </lineage>
</organism>
<dbReference type="PRINTS" id="PR00153">
    <property type="entry name" value="CSAPPISMRASE"/>
</dbReference>
<name>A0A7S1I749_9EUGL</name>
<dbReference type="EMBL" id="HBGA01038278">
    <property type="protein sequence ID" value="CAD9002854.1"/>
    <property type="molecule type" value="Transcribed_RNA"/>
</dbReference>
<feature type="domain" description="PPIase cyclophilin-type" evidence="1">
    <location>
        <begin position="147"/>
        <end position="303"/>
    </location>
</feature>
<proteinExistence type="predicted"/>
<dbReference type="AlphaFoldDB" id="A0A7S1I749"/>
<dbReference type="Gene3D" id="2.40.100.10">
    <property type="entry name" value="Cyclophilin-like"/>
    <property type="match status" value="1"/>
</dbReference>
<dbReference type="FunFam" id="2.40.100.10:FF:000048">
    <property type="entry name" value="Peptidyl-prolyl cis-trans isomerase"/>
    <property type="match status" value="1"/>
</dbReference>
<dbReference type="GO" id="GO:0003755">
    <property type="term" value="F:peptidyl-prolyl cis-trans isomerase activity"/>
    <property type="evidence" value="ECO:0007669"/>
    <property type="project" value="InterPro"/>
</dbReference>
<dbReference type="PROSITE" id="PS50072">
    <property type="entry name" value="CSA_PPIASE_2"/>
    <property type="match status" value="1"/>
</dbReference>
<dbReference type="PANTHER" id="PTHR11071">
    <property type="entry name" value="PEPTIDYL-PROLYL CIS-TRANS ISOMERASE"/>
    <property type="match status" value="1"/>
</dbReference>
<dbReference type="InterPro" id="IPR002130">
    <property type="entry name" value="Cyclophilin-type_PPIase_dom"/>
</dbReference>
<sequence>MSAAKQQSLILAGRIDDENYQKSFECVEFLRDDRPNEYKFTVMEMVPVQWEAHLTKLREHFGIEKISSVTACIVYTEDMTQCWCGAEFAMHITSITKFKLFDYPDDSTDPEAYKNQAKIRYNQFLRKTGHNFCFFKLSIDGELLDEQVVFELFTDVCPRTCENFRHLCIGDCADAHGPNNKSIKLHYKGTSFYRIVKEGWIQGGDIINDRGNAGHSIYGPVFPDESFSIKHETEGVLGFANSGKDTNGSQFYITMGRNSWMDGKYVAFGRVIEGISVIHRIHLLETRHNQMPTVAVKIEDCGEIDLTKF</sequence>
<evidence type="ECO:0000259" key="1">
    <source>
        <dbReference type="PROSITE" id="PS50072"/>
    </source>
</evidence>
<dbReference type="Pfam" id="PF00160">
    <property type="entry name" value="Pro_isomerase"/>
    <property type="match status" value="1"/>
</dbReference>
<dbReference type="PANTHER" id="PTHR11071:SF561">
    <property type="entry name" value="PEPTIDYL-PROLYL CIS-TRANS ISOMERASE D-RELATED"/>
    <property type="match status" value="1"/>
</dbReference>